<name>A0A328A4N5_9STAP</name>
<keyword evidence="1" id="KW-1133">Transmembrane helix</keyword>
<sequence>MLEKVLLLNIFITCTIFLFFYKKELKPSYIPLVISSLFVTLINYPVIGTSNFISKTLVLFVMVISIVHIYLRYYHYEHYHIYIQNRYIHFIFAMIINISIPFILITSPQSIYQSSAYLSVSVFIFGLILYQLSEIDRPVRWFQIGRINTYRYIKHPKQLGEIFFAISYCLLTLFLPYSFFYVVVGITYIFYIKKTHLFKET</sequence>
<feature type="transmembrane region" description="Helical" evidence="1">
    <location>
        <begin position="111"/>
        <end position="130"/>
    </location>
</feature>
<feature type="transmembrane region" description="Helical" evidence="1">
    <location>
        <begin position="28"/>
        <end position="46"/>
    </location>
</feature>
<evidence type="ECO:0008006" key="4">
    <source>
        <dbReference type="Google" id="ProtNLM"/>
    </source>
</evidence>
<evidence type="ECO:0000256" key="1">
    <source>
        <dbReference type="SAM" id="Phobius"/>
    </source>
</evidence>
<feature type="transmembrane region" description="Helical" evidence="1">
    <location>
        <begin position="6"/>
        <end position="21"/>
    </location>
</feature>
<feature type="transmembrane region" description="Helical" evidence="1">
    <location>
        <begin position="162"/>
        <end position="191"/>
    </location>
</feature>
<organism evidence="2 3">
    <name type="scientific">Macrococcoides bohemicum</name>
    <dbReference type="NCBI Taxonomy" id="1903056"/>
    <lineage>
        <taxon>Bacteria</taxon>
        <taxon>Bacillati</taxon>
        <taxon>Bacillota</taxon>
        <taxon>Bacilli</taxon>
        <taxon>Bacillales</taxon>
        <taxon>Staphylococcaceae</taxon>
        <taxon>Macrococcoides</taxon>
    </lineage>
</organism>
<gene>
    <name evidence="2" type="ORF">BHX94_06540</name>
</gene>
<proteinExistence type="predicted"/>
<evidence type="ECO:0000313" key="2">
    <source>
        <dbReference type="EMBL" id="RAK49465.1"/>
    </source>
</evidence>
<dbReference type="RefSeq" id="WP_111745495.1">
    <property type="nucleotide sequence ID" value="NZ_JBHSQY010000002.1"/>
</dbReference>
<dbReference type="Proteomes" id="UP000249579">
    <property type="component" value="Unassembled WGS sequence"/>
</dbReference>
<feature type="transmembrane region" description="Helical" evidence="1">
    <location>
        <begin position="52"/>
        <end position="75"/>
    </location>
</feature>
<accession>A0A328A4N5</accession>
<keyword evidence="1" id="KW-0472">Membrane</keyword>
<reference evidence="2 3" key="1">
    <citation type="journal article" date="2018" name="Front. Microbiol.">
        <title>Description and Comparative Genomics of Macrococcus caseolyticus subsp. hominis subsp. nov., Macrococcus goetzii sp. nov., Macrococcus epidermidis sp. nov., and Macrococcus bohemicus sp. nov., Novel Macrococci From Human Clinical Material With Virulence Potential and Suspected Uptake of Foreign DNA by Natural Transformation.</title>
        <authorList>
            <person name="Maslanova I."/>
            <person name="Wertheimer Z."/>
            <person name="Sedlacek I."/>
            <person name="Svec P."/>
            <person name="Indrakova A."/>
            <person name="Kovarovic V."/>
            <person name="Schumann P."/>
            <person name="Sproer C."/>
            <person name="Kralova S."/>
            <person name="Sedo O."/>
            <person name="Kristofova L."/>
            <person name="Vrbovska V."/>
            <person name="Fuzik T."/>
            <person name="Petras P."/>
            <person name="Zdrahal Z."/>
            <person name="Ruzickova V."/>
            <person name="Doskar J."/>
            <person name="Pantucek R."/>
        </authorList>
    </citation>
    <scope>NUCLEOTIDE SEQUENCE [LARGE SCALE GENOMIC DNA]</scope>
    <source>
        <strain evidence="2 3">03/115</strain>
    </source>
</reference>
<dbReference type="EMBL" id="PZJG01000003">
    <property type="protein sequence ID" value="RAK49465.1"/>
    <property type="molecule type" value="Genomic_DNA"/>
</dbReference>
<protein>
    <recommendedName>
        <fullName evidence="4">DUF1295 domain-containing protein</fullName>
    </recommendedName>
</protein>
<evidence type="ECO:0000313" key="3">
    <source>
        <dbReference type="Proteomes" id="UP000249579"/>
    </source>
</evidence>
<dbReference type="AlphaFoldDB" id="A0A328A4N5"/>
<comment type="caution">
    <text evidence="2">The sequence shown here is derived from an EMBL/GenBank/DDBJ whole genome shotgun (WGS) entry which is preliminary data.</text>
</comment>
<feature type="transmembrane region" description="Helical" evidence="1">
    <location>
        <begin position="87"/>
        <end position="105"/>
    </location>
</feature>
<keyword evidence="1" id="KW-0812">Transmembrane</keyword>